<dbReference type="InterPro" id="IPR002586">
    <property type="entry name" value="CobQ/CobB/MinD/ParA_Nub-bd_dom"/>
</dbReference>
<comment type="caution">
    <text evidence="2">The sequence shown here is derived from an EMBL/GenBank/DDBJ whole genome shotgun (WGS) entry which is preliminary data.</text>
</comment>
<dbReference type="InterPro" id="IPR027417">
    <property type="entry name" value="P-loop_NTPase"/>
</dbReference>
<sequence>MITVIANLKGGSGKSTITFNLGIWLATKGQPVVAYDLDPQCTLLDVAEVRREDGHAPPFQVYQTESNITDNLRHHNGEVLVDVGAANLDAMKEALITANRIVIPVPPSQADVWATQRFLNILNETEANHATEILAFVNRADTHHAVRESDETAEALRMLPGIEVMEHRLRQRTIFRRSFSEGLAVFELMPGCKSAVEFEELATALYPQFA</sequence>
<dbReference type="Proteomes" id="UP000191110">
    <property type="component" value="Unassembled WGS sequence"/>
</dbReference>
<dbReference type="PANTHER" id="PTHR13696:SF96">
    <property type="entry name" value="COBQ_COBB_MIND_PARA NUCLEOTIDE BINDING DOMAIN-CONTAINING PROTEIN"/>
    <property type="match status" value="1"/>
</dbReference>
<dbReference type="InterPro" id="IPR050678">
    <property type="entry name" value="DNA_Partitioning_ATPase"/>
</dbReference>
<dbReference type="EMBL" id="MPRL01000018">
    <property type="protein sequence ID" value="OOZ40780.1"/>
    <property type="molecule type" value="Genomic_DNA"/>
</dbReference>
<gene>
    <name evidence="2" type="ORF">BOW53_06590</name>
</gene>
<name>A0A1T2L6U9_9GAMM</name>
<keyword evidence="3" id="KW-1185">Reference proteome</keyword>
<proteinExistence type="predicted"/>
<dbReference type="PIRSF" id="PIRSF009320">
    <property type="entry name" value="Nuc_binding_HP_1000"/>
    <property type="match status" value="1"/>
</dbReference>
<dbReference type="RefSeq" id="WP_078483291.1">
    <property type="nucleotide sequence ID" value="NZ_MPRL01000018.1"/>
</dbReference>
<dbReference type="OrthoDB" id="69313at2"/>
<dbReference type="Pfam" id="PF01656">
    <property type="entry name" value="CbiA"/>
    <property type="match status" value="1"/>
</dbReference>
<evidence type="ECO:0000313" key="2">
    <source>
        <dbReference type="EMBL" id="OOZ40780.1"/>
    </source>
</evidence>
<dbReference type="SUPFAM" id="SSF52540">
    <property type="entry name" value="P-loop containing nucleoside triphosphate hydrolases"/>
    <property type="match status" value="1"/>
</dbReference>
<dbReference type="CDD" id="cd02042">
    <property type="entry name" value="ParAB_family"/>
    <property type="match status" value="1"/>
</dbReference>
<protein>
    <submittedName>
        <fullName evidence="2">Chromosome partitioning protein</fullName>
    </submittedName>
</protein>
<evidence type="ECO:0000313" key="3">
    <source>
        <dbReference type="Proteomes" id="UP000191110"/>
    </source>
</evidence>
<dbReference type="AlphaFoldDB" id="A0A1T2L6U9"/>
<dbReference type="PANTHER" id="PTHR13696">
    <property type="entry name" value="P-LOOP CONTAINING NUCLEOSIDE TRIPHOSPHATE HYDROLASE"/>
    <property type="match status" value="1"/>
</dbReference>
<organism evidence="2 3">
    <name type="scientific">Solemya pervernicosa gill symbiont</name>
    <dbReference type="NCBI Taxonomy" id="642797"/>
    <lineage>
        <taxon>Bacteria</taxon>
        <taxon>Pseudomonadati</taxon>
        <taxon>Pseudomonadota</taxon>
        <taxon>Gammaproteobacteria</taxon>
        <taxon>sulfur-oxidizing symbionts</taxon>
    </lineage>
</organism>
<feature type="domain" description="CobQ/CobB/MinD/ParA nucleotide binding" evidence="1">
    <location>
        <begin position="4"/>
        <end position="183"/>
    </location>
</feature>
<reference evidence="2 3" key="1">
    <citation type="submission" date="2016-11" db="EMBL/GenBank/DDBJ databases">
        <title>Mixed transmission modes and dynamic genome evolution in an obligate animal-bacterial symbiosis.</title>
        <authorList>
            <person name="Russell S.L."/>
            <person name="Corbett-Detig R.B."/>
            <person name="Cavanaugh C.M."/>
        </authorList>
    </citation>
    <scope>NUCLEOTIDE SEQUENCE [LARGE SCALE GENOMIC DNA]</scope>
    <source>
        <strain evidence="2">Sveles-Q1</strain>
    </source>
</reference>
<dbReference type="Gene3D" id="3.40.50.300">
    <property type="entry name" value="P-loop containing nucleotide triphosphate hydrolases"/>
    <property type="match status" value="1"/>
</dbReference>
<accession>A0A1T2L6U9</accession>
<evidence type="ECO:0000259" key="1">
    <source>
        <dbReference type="Pfam" id="PF01656"/>
    </source>
</evidence>